<dbReference type="Pfam" id="PF10566">
    <property type="entry name" value="Glyco_hydro_97"/>
    <property type="match status" value="1"/>
</dbReference>
<dbReference type="InterPro" id="IPR014718">
    <property type="entry name" value="GH-type_carb-bd"/>
</dbReference>
<feature type="domain" description="Glycosyl-hydrolase 97 N-terminal" evidence="3">
    <location>
        <begin position="38"/>
        <end position="283"/>
    </location>
</feature>
<dbReference type="InterPro" id="IPR029483">
    <property type="entry name" value="GH97_C"/>
</dbReference>
<dbReference type="Pfam" id="PF14509">
    <property type="entry name" value="GH97_C"/>
    <property type="match status" value="1"/>
</dbReference>
<name>A0A6G7YN52_9SPHN</name>
<dbReference type="AlphaFoldDB" id="A0A6G7YN52"/>
<evidence type="ECO:0000259" key="2">
    <source>
        <dbReference type="Pfam" id="PF10566"/>
    </source>
</evidence>
<dbReference type="GO" id="GO:0030246">
    <property type="term" value="F:carbohydrate binding"/>
    <property type="evidence" value="ECO:0007669"/>
    <property type="project" value="InterPro"/>
</dbReference>
<feature type="chain" id="PRO_5026249443" evidence="1">
    <location>
        <begin position="31"/>
        <end position="683"/>
    </location>
</feature>
<dbReference type="Proteomes" id="UP000503222">
    <property type="component" value="Chromosome"/>
</dbReference>
<protein>
    <submittedName>
        <fullName evidence="5">Glycoside hydrolase family 97 protein</fullName>
    </submittedName>
</protein>
<keyword evidence="5" id="KW-0378">Hydrolase</keyword>
<dbReference type="SUPFAM" id="SSF51445">
    <property type="entry name" value="(Trans)glycosidases"/>
    <property type="match status" value="1"/>
</dbReference>
<dbReference type="InterPro" id="IPR052720">
    <property type="entry name" value="Glycosyl_hydrolase_97"/>
</dbReference>
<feature type="domain" description="Glycosyl-hydrolase 97 C-terminal oligomerisation" evidence="4">
    <location>
        <begin position="579"/>
        <end position="680"/>
    </location>
</feature>
<dbReference type="InterPro" id="IPR013785">
    <property type="entry name" value="Aldolase_TIM"/>
</dbReference>
<dbReference type="InterPro" id="IPR017853">
    <property type="entry name" value="GH"/>
</dbReference>
<feature type="signal peptide" evidence="1">
    <location>
        <begin position="1"/>
        <end position="30"/>
    </location>
</feature>
<dbReference type="GO" id="GO:0016787">
    <property type="term" value="F:hydrolase activity"/>
    <property type="evidence" value="ECO:0007669"/>
    <property type="project" value="UniProtKB-KW"/>
</dbReference>
<gene>
    <name evidence="5" type="ORF">G7077_03790</name>
</gene>
<proteinExistence type="predicted"/>
<reference evidence="5 6" key="1">
    <citation type="submission" date="2020-03" db="EMBL/GenBank/DDBJ databases">
        <title>Sphingomonas sp. nov., isolated from fish.</title>
        <authorList>
            <person name="Hyun D.-W."/>
            <person name="Bae J.-W."/>
        </authorList>
    </citation>
    <scope>NUCLEOTIDE SEQUENCE [LARGE SCALE GENOMIC DNA]</scope>
    <source>
        <strain evidence="5 6">HDW15B</strain>
    </source>
</reference>
<dbReference type="PANTHER" id="PTHR35803">
    <property type="entry name" value="GLUCAN 1,4-ALPHA-GLUCOSIDASE SUSB-RELATED"/>
    <property type="match status" value="1"/>
</dbReference>
<dbReference type="EMBL" id="CP049869">
    <property type="protein sequence ID" value="QIK78164.1"/>
    <property type="molecule type" value="Genomic_DNA"/>
</dbReference>
<evidence type="ECO:0000313" key="6">
    <source>
        <dbReference type="Proteomes" id="UP000503222"/>
    </source>
</evidence>
<dbReference type="KEGG" id="spii:G7077_03790"/>
<keyword evidence="1" id="KW-0732">Signal</keyword>
<evidence type="ECO:0000259" key="4">
    <source>
        <dbReference type="Pfam" id="PF14509"/>
    </source>
</evidence>
<dbReference type="PANTHER" id="PTHR35803:SF1">
    <property type="entry name" value="GLUCAN 1,4-ALPHA-GLUCOSIDASE SUSB"/>
    <property type="match status" value="1"/>
</dbReference>
<keyword evidence="6" id="KW-1185">Reference proteome</keyword>
<evidence type="ECO:0000313" key="5">
    <source>
        <dbReference type="EMBL" id="QIK78164.1"/>
    </source>
</evidence>
<accession>A0A6G7YN52</accession>
<dbReference type="Gene3D" id="3.20.20.70">
    <property type="entry name" value="Aldolase class I"/>
    <property type="match status" value="1"/>
</dbReference>
<dbReference type="InterPro" id="IPR019563">
    <property type="entry name" value="GH97_catalytic"/>
</dbReference>
<dbReference type="Gene3D" id="2.70.98.10">
    <property type="match status" value="1"/>
</dbReference>
<organism evidence="5 6">
    <name type="scientific">Sphingomonas piscis</name>
    <dbReference type="NCBI Taxonomy" id="2714943"/>
    <lineage>
        <taxon>Bacteria</taxon>
        <taxon>Pseudomonadati</taxon>
        <taxon>Pseudomonadota</taxon>
        <taxon>Alphaproteobacteria</taxon>
        <taxon>Sphingomonadales</taxon>
        <taxon>Sphingomonadaceae</taxon>
        <taxon>Sphingomonas</taxon>
    </lineage>
</organism>
<dbReference type="Pfam" id="PF14508">
    <property type="entry name" value="GH97_N"/>
    <property type="match status" value="1"/>
</dbReference>
<dbReference type="RefSeq" id="WP_166410557.1">
    <property type="nucleotide sequence ID" value="NZ_CP049869.1"/>
</dbReference>
<dbReference type="InterPro" id="IPR029486">
    <property type="entry name" value="GH97_N"/>
</dbReference>
<sequence>MSSIFTPARLKAVRWALGGAALALVPSAGAAATRECAQSPSRTIEVCVTVDQGRALYTVARGGRPVIAPSALGLSFAGEAAPRFAAITAVRRHSVDNSWEQPWGEERVIRDRHNELALTLSGDTALNRNPTVVFRIFDDGLGFRYLYDGIQAGRAVQVTGDSTSFHPVGEYQAWWYDGLGQERDEYLYTQTDARRITLAETPLTLRRSDGLHLSFHEAGLVDFPSMLLAGDGAGALTARLMPWPDGVLAKKTGPFATPWRTILIGDTAAALADSRIELNLNEPNKLGDVSWVKPGKYVGIWWEMHLQKSTWGSGPTHGANNANVRRYIDFAAKYGFDGVLVEGWNEGWDGDWIANGDKFSFTRSYPDFDLPALSAYARSRGVRIIGHNETGGGVENYERQLEQAMALYERNGVSVVKTGYVRHSGDIVDAAGGKQWFAGQYMVRHHLKVAQVAARHRIAIDAHEPVKDTGLRRTYPNMLSREGARGQEFNAWGRPTNPPEHMTILPFTRLLGGPMDFTPGIFDLTFGKEKLEERVQSTLATQLAEYVVVYSPVHMAADLPENYEANPRAFQFIRDVPTDWDISRTLQGEIGDFVVVARRQRGGEDWYLGAITDENGRDVAQPLTFLEPGRTYEAQIYRDGPNADFRTNPQDLLIERKQVTAADTLSVHLAPGGGAAIRFKLLR</sequence>
<feature type="domain" description="Glycosyl-hydrolase 97 catalytic" evidence="2">
    <location>
        <begin position="301"/>
        <end position="484"/>
    </location>
</feature>
<evidence type="ECO:0000259" key="3">
    <source>
        <dbReference type="Pfam" id="PF14508"/>
    </source>
</evidence>
<evidence type="ECO:0000256" key="1">
    <source>
        <dbReference type="SAM" id="SignalP"/>
    </source>
</evidence>